<dbReference type="Pfam" id="PF12611">
    <property type="entry name" value="Flagellar_put"/>
    <property type="match status" value="1"/>
</dbReference>
<name>A0A9X8R6Q8_9BACI</name>
<organism evidence="1 2">
    <name type="scientific">Peribacillus simplex</name>
    <dbReference type="NCBI Taxonomy" id="1478"/>
    <lineage>
        <taxon>Bacteria</taxon>
        <taxon>Bacillati</taxon>
        <taxon>Bacillota</taxon>
        <taxon>Bacilli</taxon>
        <taxon>Bacillales</taxon>
        <taxon>Bacillaceae</taxon>
        <taxon>Peribacillus</taxon>
    </lineage>
</organism>
<proteinExistence type="predicted"/>
<dbReference type="InterPro" id="IPR013367">
    <property type="entry name" value="Flagellar_put"/>
</dbReference>
<evidence type="ECO:0000313" key="2">
    <source>
        <dbReference type="Proteomes" id="UP000185829"/>
    </source>
</evidence>
<sequence>MGVTESQIIIDNALLIVSTKNNKVITVMDRDETTSQIYTNINGTIILDK</sequence>
<accession>A0A9X8R6Q8</accession>
<comment type="caution">
    <text evidence="1">The sequence shown here is derived from an EMBL/GenBank/DDBJ whole genome shotgun (WGS) entry which is preliminary data.</text>
</comment>
<evidence type="ECO:0000313" key="1">
    <source>
        <dbReference type="EMBL" id="SIQ73451.1"/>
    </source>
</evidence>
<keyword evidence="1" id="KW-0966">Cell projection</keyword>
<dbReference type="EMBL" id="FTMX01000002">
    <property type="protein sequence ID" value="SIQ73451.1"/>
    <property type="molecule type" value="Genomic_DNA"/>
</dbReference>
<keyword evidence="1" id="KW-0282">Flagellum</keyword>
<reference evidence="1 2" key="1">
    <citation type="submission" date="2017-01" db="EMBL/GenBank/DDBJ databases">
        <authorList>
            <person name="Varghese N."/>
            <person name="Submissions S."/>
        </authorList>
    </citation>
    <scope>NUCLEOTIDE SEQUENCE [LARGE SCALE GENOMIC DNA]</scope>
    <source>
        <strain evidence="1 2">RUG2-6</strain>
    </source>
</reference>
<dbReference type="Proteomes" id="UP000185829">
    <property type="component" value="Unassembled WGS sequence"/>
</dbReference>
<dbReference type="RefSeq" id="WP_081395530.1">
    <property type="nucleotide sequence ID" value="NZ_FTMX01000002.1"/>
</dbReference>
<protein>
    <submittedName>
        <fullName evidence="1">Flagellar operon protein</fullName>
    </submittedName>
</protein>
<dbReference type="AlphaFoldDB" id="A0A9X8R6Q8"/>
<gene>
    <name evidence="1" type="ORF">SAMN05878482_10296</name>
</gene>
<keyword evidence="1" id="KW-0969">Cilium</keyword>